<protein>
    <submittedName>
        <fullName evidence="2">Uncharacterized protein</fullName>
    </submittedName>
</protein>
<evidence type="ECO:0000313" key="3">
    <source>
        <dbReference type="Proteomes" id="UP001596223"/>
    </source>
</evidence>
<keyword evidence="1" id="KW-0472">Membrane</keyword>
<dbReference type="RefSeq" id="WP_378608204.1">
    <property type="nucleotide sequence ID" value="NZ_JBHSQN010000013.1"/>
</dbReference>
<evidence type="ECO:0000313" key="2">
    <source>
        <dbReference type="EMBL" id="MFC6013323.1"/>
    </source>
</evidence>
<keyword evidence="1" id="KW-0812">Transmembrane</keyword>
<comment type="caution">
    <text evidence="2">The sequence shown here is derived from an EMBL/GenBank/DDBJ whole genome shotgun (WGS) entry which is preliminary data.</text>
</comment>
<keyword evidence="3" id="KW-1185">Reference proteome</keyword>
<feature type="transmembrane region" description="Helical" evidence="1">
    <location>
        <begin position="44"/>
        <end position="62"/>
    </location>
</feature>
<organism evidence="2 3">
    <name type="scientific">Nocardia lasii</name>
    <dbReference type="NCBI Taxonomy" id="1616107"/>
    <lineage>
        <taxon>Bacteria</taxon>
        <taxon>Bacillati</taxon>
        <taxon>Actinomycetota</taxon>
        <taxon>Actinomycetes</taxon>
        <taxon>Mycobacteriales</taxon>
        <taxon>Nocardiaceae</taxon>
        <taxon>Nocardia</taxon>
    </lineage>
</organism>
<name>A0ABW1JY57_9NOCA</name>
<proteinExistence type="predicted"/>
<reference evidence="3" key="1">
    <citation type="journal article" date="2019" name="Int. J. Syst. Evol. Microbiol.">
        <title>The Global Catalogue of Microorganisms (GCM) 10K type strain sequencing project: providing services to taxonomists for standard genome sequencing and annotation.</title>
        <authorList>
            <consortium name="The Broad Institute Genomics Platform"/>
            <consortium name="The Broad Institute Genome Sequencing Center for Infectious Disease"/>
            <person name="Wu L."/>
            <person name="Ma J."/>
        </authorList>
    </citation>
    <scope>NUCLEOTIDE SEQUENCE [LARGE SCALE GENOMIC DNA]</scope>
    <source>
        <strain evidence="3">CCUG 36956</strain>
    </source>
</reference>
<accession>A0ABW1JY57</accession>
<dbReference type="Proteomes" id="UP001596223">
    <property type="component" value="Unassembled WGS sequence"/>
</dbReference>
<feature type="transmembrane region" description="Helical" evidence="1">
    <location>
        <begin position="12"/>
        <end position="32"/>
    </location>
</feature>
<keyword evidence="1" id="KW-1133">Transmembrane helix</keyword>
<dbReference type="EMBL" id="JBHSQN010000013">
    <property type="protein sequence ID" value="MFC6013323.1"/>
    <property type="molecule type" value="Genomic_DNA"/>
</dbReference>
<sequence>MNSRERGNRLRRTVALVITGAAVIAAAAPLVVAPGPGRARLAKVVVTLLVVLTALPVIALLTA</sequence>
<evidence type="ECO:0000256" key="1">
    <source>
        <dbReference type="SAM" id="Phobius"/>
    </source>
</evidence>
<gene>
    <name evidence="2" type="ORF">ACFP3H_19890</name>
</gene>